<feature type="non-terminal residue" evidence="1">
    <location>
        <position position="269"/>
    </location>
</feature>
<reference evidence="1" key="1">
    <citation type="submission" date="2022-12" db="EMBL/GenBank/DDBJ databases">
        <title>Bacterial isolates from different developmental stages of Nematostella vectensis.</title>
        <authorList>
            <person name="Fraune S."/>
        </authorList>
    </citation>
    <scope>NUCLEOTIDE SEQUENCE</scope>
    <source>
        <strain evidence="1">G21619-S1</strain>
    </source>
</reference>
<evidence type="ECO:0000313" key="2">
    <source>
        <dbReference type="Proteomes" id="UP001068379"/>
    </source>
</evidence>
<dbReference type="Proteomes" id="UP001068379">
    <property type="component" value="Unassembled WGS sequence"/>
</dbReference>
<dbReference type="EMBL" id="JAPWHE010000014">
    <property type="protein sequence ID" value="MCZ4331120.1"/>
    <property type="molecule type" value="Genomic_DNA"/>
</dbReference>
<protein>
    <submittedName>
        <fullName evidence="1">Uncharacterized protein</fullName>
    </submittedName>
</protein>
<comment type="caution">
    <text evidence="1">The sequence shown here is derived from an EMBL/GenBank/DDBJ whole genome shotgun (WGS) entry which is preliminary data.</text>
</comment>
<accession>A0ABT4M716</accession>
<keyword evidence="2" id="KW-1185">Reference proteome</keyword>
<sequence>MTQEAVQITTTPPLPGLQLVQDMNKALETIATDFAGSTDPAAMAWAYSTWADTGTGTFKRRNAANSAWAIEGRLLRAHLPMYAQVDVPALDIGPIYIIGKGPAEWVGAAYKPLISGIPGATFAEVDALVADQGPIIVTDMGCMPWVWTNTAYFTGYRNPLCATIPQHFAATARAWEMPVTGGVWSESDPKQRRLIAWFREQGLTVASGSWAKGWGRIADLGGGDWKAPDLQDVFLRMAGTDADTANAAGAGVGKLNTLKAHDHLTWSSS</sequence>
<evidence type="ECO:0000313" key="1">
    <source>
        <dbReference type="EMBL" id="MCZ4331120.1"/>
    </source>
</evidence>
<gene>
    <name evidence="1" type="ORF">O4H32_14310</name>
</gene>
<proteinExistence type="predicted"/>
<organism evidence="1 2">
    <name type="scientific">Castellaniella denitrificans</name>
    <dbReference type="NCBI Taxonomy" id="56119"/>
    <lineage>
        <taxon>Bacteria</taxon>
        <taxon>Pseudomonadati</taxon>
        <taxon>Pseudomonadota</taxon>
        <taxon>Betaproteobacteria</taxon>
        <taxon>Burkholderiales</taxon>
        <taxon>Alcaligenaceae</taxon>
        <taxon>Castellaniella</taxon>
    </lineage>
</organism>
<name>A0ABT4M716_9BURK</name>